<sequence>MKRVKSASTKRKQKVDEAGSEEFAKTNNGHIPLDVTSQILLNLPIKSLLKYRFVCKNWNKLISSQHFAKLLFLRAPVCFLLRTEHYKLVSRTLHLLDGSEIEYSQEVIKLEPIFKLPLRDSNHDTKKMRLPLHRDAKLTLDKDSKLDRKRQRLEIVCSPLRDKFE</sequence>
<name>A0A392QES8_9FABA</name>
<dbReference type="GO" id="GO:0031146">
    <property type="term" value="P:SCF-dependent proteasomal ubiquitin-dependent protein catabolic process"/>
    <property type="evidence" value="ECO:0007669"/>
    <property type="project" value="TreeGrafter"/>
</dbReference>
<feature type="non-terminal residue" evidence="3">
    <location>
        <position position="165"/>
    </location>
</feature>
<dbReference type="Gene3D" id="1.20.1280.50">
    <property type="match status" value="1"/>
</dbReference>
<organism evidence="3 4">
    <name type="scientific">Trifolium medium</name>
    <dbReference type="NCBI Taxonomy" id="97028"/>
    <lineage>
        <taxon>Eukaryota</taxon>
        <taxon>Viridiplantae</taxon>
        <taxon>Streptophyta</taxon>
        <taxon>Embryophyta</taxon>
        <taxon>Tracheophyta</taxon>
        <taxon>Spermatophyta</taxon>
        <taxon>Magnoliopsida</taxon>
        <taxon>eudicotyledons</taxon>
        <taxon>Gunneridae</taxon>
        <taxon>Pentapetalae</taxon>
        <taxon>rosids</taxon>
        <taxon>fabids</taxon>
        <taxon>Fabales</taxon>
        <taxon>Fabaceae</taxon>
        <taxon>Papilionoideae</taxon>
        <taxon>50 kb inversion clade</taxon>
        <taxon>NPAAA clade</taxon>
        <taxon>Hologalegina</taxon>
        <taxon>IRL clade</taxon>
        <taxon>Trifolieae</taxon>
        <taxon>Trifolium</taxon>
    </lineage>
</organism>
<dbReference type="GO" id="GO:0004842">
    <property type="term" value="F:ubiquitin-protein transferase activity"/>
    <property type="evidence" value="ECO:0007669"/>
    <property type="project" value="TreeGrafter"/>
</dbReference>
<dbReference type="PANTHER" id="PTHR46301:SF34">
    <property type="entry name" value="PROTEIN SUPPRESSOR OF NIM1 1-LIKE"/>
    <property type="match status" value="1"/>
</dbReference>
<accession>A0A392QES8</accession>
<feature type="region of interest" description="Disordered" evidence="1">
    <location>
        <begin position="1"/>
        <end position="21"/>
    </location>
</feature>
<dbReference type="AlphaFoldDB" id="A0A392QES8"/>
<feature type="domain" description="F-box" evidence="2">
    <location>
        <begin position="25"/>
        <end position="70"/>
    </location>
</feature>
<dbReference type="EMBL" id="LXQA010126721">
    <property type="protein sequence ID" value="MCI21775.1"/>
    <property type="molecule type" value="Genomic_DNA"/>
</dbReference>
<evidence type="ECO:0000256" key="1">
    <source>
        <dbReference type="SAM" id="MobiDB-lite"/>
    </source>
</evidence>
<dbReference type="SUPFAM" id="SSF81383">
    <property type="entry name" value="F-box domain"/>
    <property type="match status" value="1"/>
</dbReference>
<dbReference type="SMART" id="SM00256">
    <property type="entry name" value="FBOX"/>
    <property type="match status" value="1"/>
</dbReference>
<dbReference type="InterPro" id="IPR001810">
    <property type="entry name" value="F-box_dom"/>
</dbReference>
<feature type="compositionally biased region" description="Basic residues" evidence="1">
    <location>
        <begin position="1"/>
        <end position="13"/>
    </location>
</feature>
<comment type="caution">
    <text evidence="3">The sequence shown here is derived from an EMBL/GenBank/DDBJ whole genome shotgun (WGS) entry which is preliminary data.</text>
</comment>
<dbReference type="InterPro" id="IPR036047">
    <property type="entry name" value="F-box-like_dom_sf"/>
</dbReference>
<keyword evidence="4" id="KW-1185">Reference proteome</keyword>
<proteinExistence type="predicted"/>
<dbReference type="PANTHER" id="PTHR46301">
    <property type="entry name" value="F-BOX/KELCH-REPEAT PROTEIN"/>
    <property type="match status" value="1"/>
</dbReference>
<protein>
    <submittedName>
        <fullName evidence="3">F-box family protein</fullName>
    </submittedName>
</protein>
<evidence type="ECO:0000313" key="4">
    <source>
        <dbReference type="Proteomes" id="UP000265520"/>
    </source>
</evidence>
<evidence type="ECO:0000259" key="2">
    <source>
        <dbReference type="PROSITE" id="PS50181"/>
    </source>
</evidence>
<dbReference type="Pfam" id="PF00646">
    <property type="entry name" value="F-box"/>
    <property type="match status" value="1"/>
</dbReference>
<dbReference type="PROSITE" id="PS50181">
    <property type="entry name" value="FBOX"/>
    <property type="match status" value="1"/>
</dbReference>
<dbReference type="Proteomes" id="UP000265520">
    <property type="component" value="Unassembled WGS sequence"/>
</dbReference>
<evidence type="ECO:0000313" key="3">
    <source>
        <dbReference type="EMBL" id="MCI21775.1"/>
    </source>
</evidence>
<reference evidence="3 4" key="1">
    <citation type="journal article" date="2018" name="Front. Plant Sci.">
        <title>Red Clover (Trifolium pratense) and Zigzag Clover (T. medium) - A Picture of Genomic Similarities and Differences.</title>
        <authorList>
            <person name="Dluhosova J."/>
            <person name="Istvanek J."/>
            <person name="Nedelnik J."/>
            <person name="Repkova J."/>
        </authorList>
    </citation>
    <scope>NUCLEOTIDE SEQUENCE [LARGE SCALE GENOMIC DNA]</scope>
    <source>
        <strain evidence="4">cv. 10/8</strain>
        <tissue evidence="3">Leaf</tissue>
    </source>
</reference>